<organism evidence="9 10">
    <name type="scientific">Streptomonospora halophila</name>
    <dbReference type="NCBI Taxonomy" id="427369"/>
    <lineage>
        <taxon>Bacteria</taxon>
        <taxon>Bacillati</taxon>
        <taxon>Actinomycetota</taxon>
        <taxon>Actinomycetes</taxon>
        <taxon>Streptosporangiales</taxon>
        <taxon>Nocardiopsidaceae</taxon>
        <taxon>Streptomonospora</taxon>
    </lineage>
</organism>
<evidence type="ECO:0000256" key="7">
    <source>
        <dbReference type="SAM" id="MobiDB-lite"/>
    </source>
</evidence>
<keyword evidence="4 8" id="KW-0812">Transmembrane</keyword>
<dbReference type="RefSeq" id="WP_344147252.1">
    <property type="nucleotide sequence ID" value="NZ_BAABIK010000012.1"/>
</dbReference>
<feature type="region of interest" description="Disordered" evidence="7">
    <location>
        <begin position="320"/>
        <end position="358"/>
    </location>
</feature>
<gene>
    <name evidence="9" type="primary">nrfD</name>
    <name evidence="9" type="ORF">GCM10023224_24780</name>
</gene>
<evidence type="ECO:0000256" key="2">
    <source>
        <dbReference type="ARBA" id="ARBA00008929"/>
    </source>
</evidence>
<name>A0ABP9GG36_9ACTN</name>
<feature type="transmembrane region" description="Helical" evidence="8">
    <location>
        <begin position="205"/>
        <end position="225"/>
    </location>
</feature>
<sequence>MSTSDVTKEGIRGARPARDAVTGAVSTLDGHRRERPAGDGRGDGAEFRSYYDRPVLNQITWQARDIAGYLFLGGLAGGSSALAAGADLTGRPDLARPLRYTALAAVSGSLAALIHDLGRPERFLNMLRVVKWTSPMSVGSWILAGYGPLAAAAAASQATGLLPGPGRLAGLGAGVVGPAVAAYTAPLICNTAVPAWHDGYREMPFVFVGSGAAAAGGAGMIAAPLGQAGPARRAGIAGAALENAALAVMEKRMGMVAEPYKQGPGGTLMRAAKALTVAGAVGALFGGRSRAVSAVAGAALVAGSACTRFGVFKAGQASAADPKYTVVPQRQRIRDRERAAEQGGADGGEQAAQGPSGA</sequence>
<evidence type="ECO:0000256" key="8">
    <source>
        <dbReference type="SAM" id="Phobius"/>
    </source>
</evidence>
<dbReference type="Gene3D" id="1.20.1630.10">
    <property type="entry name" value="Formate dehydrogenase/DMSO reductase domain"/>
    <property type="match status" value="1"/>
</dbReference>
<feature type="transmembrane region" description="Helical" evidence="8">
    <location>
        <begin position="98"/>
        <end position="118"/>
    </location>
</feature>
<keyword evidence="10" id="KW-1185">Reference proteome</keyword>
<reference evidence="10" key="1">
    <citation type="journal article" date="2019" name="Int. J. Syst. Evol. Microbiol.">
        <title>The Global Catalogue of Microorganisms (GCM) 10K type strain sequencing project: providing services to taxonomists for standard genome sequencing and annotation.</title>
        <authorList>
            <consortium name="The Broad Institute Genomics Platform"/>
            <consortium name="The Broad Institute Genome Sequencing Center for Infectious Disease"/>
            <person name="Wu L."/>
            <person name="Ma J."/>
        </authorList>
    </citation>
    <scope>NUCLEOTIDE SEQUENCE [LARGE SCALE GENOMIC DNA]</scope>
    <source>
        <strain evidence="10">JCM 18123</strain>
    </source>
</reference>
<dbReference type="Proteomes" id="UP001499993">
    <property type="component" value="Unassembled WGS sequence"/>
</dbReference>
<feature type="transmembrane region" description="Helical" evidence="8">
    <location>
        <begin position="138"/>
        <end position="156"/>
    </location>
</feature>
<evidence type="ECO:0000256" key="1">
    <source>
        <dbReference type="ARBA" id="ARBA00004651"/>
    </source>
</evidence>
<evidence type="ECO:0000313" key="9">
    <source>
        <dbReference type="EMBL" id="GAA4941711.1"/>
    </source>
</evidence>
<proteinExistence type="inferred from homology"/>
<accession>A0ABP9GG36</accession>
<feature type="compositionally biased region" description="Low complexity" evidence="7">
    <location>
        <begin position="348"/>
        <end position="358"/>
    </location>
</feature>
<dbReference type="EMBL" id="BAABIK010000012">
    <property type="protein sequence ID" value="GAA4941711.1"/>
    <property type="molecule type" value="Genomic_DNA"/>
</dbReference>
<keyword evidence="6 8" id="KW-0472">Membrane</keyword>
<feature type="compositionally biased region" description="Basic and acidic residues" evidence="7">
    <location>
        <begin position="29"/>
        <end position="45"/>
    </location>
</feature>
<dbReference type="PANTHER" id="PTHR34856">
    <property type="entry name" value="PROTEIN NRFD"/>
    <property type="match status" value="1"/>
</dbReference>
<dbReference type="InterPro" id="IPR052049">
    <property type="entry name" value="Electron_transfer_protein"/>
</dbReference>
<evidence type="ECO:0000313" key="10">
    <source>
        <dbReference type="Proteomes" id="UP001499993"/>
    </source>
</evidence>
<comment type="caution">
    <text evidence="9">The sequence shown here is derived from an EMBL/GenBank/DDBJ whole genome shotgun (WGS) entry which is preliminary data.</text>
</comment>
<evidence type="ECO:0000256" key="3">
    <source>
        <dbReference type="ARBA" id="ARBA00022475"/>
    </source>
</evidence>
<evidence type="ECO:0000256" key="4">
    <source>
        <dbReference type="ARBA" id="ARBA00022692"/>
    </source>
</evidence>
<dbReference type="Pfam" id="PF03916">
    <property type="entry name" value="NrfD"/>
    <property type="match status" value="1"/>
</dbReference>
<dbReference type="PANTHER" id="PTHR34856:SF2">
    <property type="entry name" value="PROTEIN NRFD"/>
    <property type="match status" value="1"/>
</dbReference>
<evidence type="ECO:0000256" key="6">
    <source>
        <dbReference type="ARBA" id="ARBA00023136"/>
    </source>
</evidence>
<keyword evidence="3" id="KW-1003">Cell membrane</keyword>
<feature type="region of interest" description="Disordered" evidence="7">
    <location>
        <begin position="22"/>
        <end position="45"/>
    </location>
</feature>
<dbReference type="InterPro" id="IPR005614">
    <property type="entry name" value="NrfD-like"/>
</dbReference>
<feature type="transmembrane region" description="Helical" evidence="8">
    <location>
        <begin position="168"/>
        <end position="193"/>
    </location>
</feature>
<evidence type="ECO:0000256" key="5">
    <source>
        <dbReference type="ARBA" id="ARBA00022989"/>
    </source>
</evidence>
<comment type="subcellular location">
    <subcellularLocation>
        <location evidence="1">Cell membrane</location>
        <topology evidence="1">Multi-pass membrane protein</topology>
    </subcellularLocation>
</comment>
<protein>
    <submittedName>
        <fullName evidence="9">Polysulfide reductase NrfD</fullName>
    </submittedName>
</protein>
<feature type="transmembrane region" description="Helical" evidence="8">
    <location>
        <begin position="66"/>
        <end position="86"/>
    </location>
</feature>
<keyword evidence="5 8" id="KW-1133">Transmembrane helix</keyword>
<comment type="similarity">
    <text evidence="2">Belongs to the NrfD family.</text>
</comment>